<dbReference type="Gene3D" id="3.40.640.10">
    <property type="entry name" value="Type I PLP-dependent aspartate aminotransferase-like (Major domain)"/>
    <property type="match status" value="1"/>
</dbReference>
<feature type="modified residue" description="N6-(pyridoxal phosphate)lysine" evidence="4">
    <location>
        <position position="224"/>
    </location>
</feature>
<dbReference type="NCBIfam" id="TIGR01814">
    <property type="entry name" value="kynureninase"/>
    <property type="match status" value="1"/>
</dbReference>
<feature type="binding site" evidence="4">
    <location>
        <position position="201"/>
    </location>
    <ligand>
        <name>pyridoxal 5'-phosphate</name>
        <dbReference type="ChEBI" id="CHEBI:597326"/>
    </ligand>
</feature>
<dbReference type="PANTHER" id="PTHR14084">
    <property type="entry name" value="KYNURENINASE"/>
    <property type="match status" value="1"/>
</dbReference>
<comment type="function">
    <text evidence="4 6">Catalyzes the cleavage of L-kynurenine (L-Kyn) and L-3-hydroxykynurenine (L-3OHKyn) into anthranilic acid (AA) and 3-hydroxyanthranilic acid (3-OHAA), respectively.</text>
</comment>
<feature type="binding site" evidence="4">
    <location>
        <position position="89"/>
    </location>
    <ligand>
        <name>pyridoxal 5'-phosphate</name>
        <dbReference type="ChEBI" id="CHEBI:597326"/>
    </ligand>
</feature>
<keyword evidence="3 4" id="KW-0663">Pyridoxal phosphate</keyword>
<gene>
    <name evidence="4 7" type="primary">kynU</name>
    <name evidence="7" type="ORF">PXH66_20020</name>
</gene>
<proteinExistence type="inferred from homology"/>
<dbReference type="AlphaFoldDB" id="A0AAE9ZUS5"/>
<dbReference type="PANTHER" id="PTHR14084:SF0">
    <property type="entry name" value="KYNURENINASE"/>
    <property type="match status" value="1"/>
</dbReference>
<evidence type="ECO:0000256" key="5">
    <source>
        <dbReference type="NCBIfam" id="TIGR01814"/>
    </source>
</evidence>
<dbReference type="GO" id="GO:0019805">
    <property type="term" value="P:quinolinate biosynthetic process"/>
    <property type="evidence" value="ECO:0007669"/>
    <property type="project" value="UniProtKB-UniRule"/>
</dbReference>
<comment type="catalytic activity">
    <reaction evidence="6">
        <text>3-hydroxy-L-kynurenine + H2O = 3-hydroxyanthranilate + L-alanine + H(+)</text>
        <dbReference type="Rhea" id="RHEA:25143"/>
        <dbReference type="ChEBI" id="CHEBI:15377"/>
        <dbReference type="ChEBI" id="CHEBI:15378"/>
        <dbReference type="ChEBI" id="CHEBI:36559"/>
        <dbReference type="ChEBI" id="CHEBI:57972"/>
        <dbReference type="ChEBI" id="CHEBI:58125"/>
        <dbReference type="EC" id="3.7.1.3"/>
    </reaction>
</comment>
<feature type="binding site" evidence="4">
    <location>
        <position position="88"/>
    </location>
    <ligand>
        <name>pyridoxal 5'-phosphate</name>
        <dbReference type="ChEBI" id="CHEBI:597326"/>
    </ligand>
</feature>
<dbReference type="GO" id="GO:0030170">
    <property type="term" value="F:pyridoxal phosphate binding"/>
    <property type="evidence" value="ECO:0007669"/>
    <property type="project" value="UniProtKB-UniRule"/>
</dbReference>
<dbReference type="GO" id="GO:0009435">
    <property type="term" value="P:NAD+ biosynthetic process"/>
    <property type="evidence" value="ECO:0007669"/>
    <property type="project" value="UniProtKB-UniRule"/>
</dbReference>
<evidence type="ECO:0000256" key="2">
    <source>
        <dbReference type="ARBA" id="ARBA00022801"/>
    </source>
</evidence>
<dbReference type="Pfam" id="PF22580">
    <property type="entry name" value="KYNU_C"/>
    <property type="match status" value="1"/>
</dbReference>
<dbReference type="SUPFAM" id="SSF53383">
    <property type="entry name" value="PLP-dependent transferases"/>
    <property type="match status" value="1"/>
</dbReference>
<dbReference type="EMBL" id="CP119075">
    <property type="protein sequence ID" value="WED64636.1"/>
    <property type="molecule type" value="Genomic_DNA"/>
</dbReference>
<keyword evidence="1 4" id="KW-0662">Pyridine nucleotide biosynthesis</keyword>
<feature type="binding site" evidence="4">
    <location>
        <position position="223"/>
    </location>
    <ligand>
        <name>pyridoxal 5'-phosphate</name>
        <dbReference type="ChEBI" id="CHEBI:597326"/>
    </ligand>
</feature>
<comment type="pathway">
    <text evidence="4 6">Cofactor biosynthesis; NAD(+) biosynthesis; quinolinate from L-kynurenine: step 2/3.</text>
</comment>
<sequence>MSDDDAKWAQLREEFYLPPGQIYLDGNSLGLLNRRAEAATLQALAAWGAGGISGWEDVGWIDLAERTAATLAPLIGASPAAVGVMAQTTVNLHQLLATLFDPTHASRRVIVADELNFASDTHAIHSHLRQRGLDPATHLRCIKSPDGFTLRTTDILATMRDDVQLMVLPSVLYVSGQLLDLAAITRAAREREILIGWDLSHSIGAVPHELEAQGADFAFWCNYKYLNAGPGAVGGLFLHPRHHDRAPGLAGWWGVRPDQRFSLHAEHVPAPGAARLQIGTPSILGLAPLTGSLALFAAAGGIAAVRDRSLALTAHLLSRADTELAALGFSIVTPRDAADRGGHIALAHPSAGQICPALRAAGVVPDYRHPAVLRLAPVAFYTTRADIDQAIDRLIEIMRTNAHHAWPPVETAAP</sequence>
<dbReference type="RefSeq" id="WP_330930732.1">
    <property type="nucleotide sequence ID" value="NZ_CP119075.1"/>
</dbReference>
<dbReference type="GO" id="GO:0030429">
    <property type="term" value="F:kynureninase activity"/>
    <property type="evidence" value="ECO:0007669"/>
    <property type="project" value="UniProtKB-UniRule"/>
</dbReference>
<protein>
    <recommendedName>
        <fullName evidence="4 5">Kynureninase</fullName>
        <ecNumber evidence="4 5">3.7.1.3</ecNumber>
    </recommendedName>
    <alternativeName>
        <fullName evidence="4">L-kynurenine hydrolase</fullName>
    </alternativeName>
</protein>
<feature type="binding site" evidence="4">
    <location>
        <position position="198"/>
    </location>
    <ligand>
        <name>pyridoxal 5'-phosphate</name>
        <dbReference type="ChEBI" id="CHEBI:597326"/>
    </ligand>
</feature>
<keyword evidence="8" id="KW-1185">Reference proteome</keyword>
<organism evidence="7 8">
    <name type="scientific">Synoicihabitans lomoniglobus</name>
    <dbReference type="NCBI Taxonomy" id="2909285"/>
    <lineage>
        <taxon>Bacteria</taxon>
        <taxon>Pseudomonadati</taxon>
        <taxon>Verrucomicrobiota</taxon>
        <taxon>Opitutia</taxon>
        <taxon>Opitutales</taxon>
        <taxon>Opitutaceae</taxon>
        <taxon>Synoicihabitans</taxon>
    </lineage>
</organism>
<dbReference type="PIRSF" id="PIRSF038800">
    <property type="entry name" value="KYNU"/>
    <property type="match status" value="1"/>
</dbReference>
<dbReference type="GO" id="GO:0097053">
    <property type="term" value="P:L-kynurenine catabolic process"/>
    <property type="evidence" value="ECO:0007669"/>
    <property type="project" value="UniProtKB-UniRule"/>
</dbReference>
<dbReference type="InterPro" id="IPR010111">
    <property type="entry name" value="Kynureninase"/>
</dbReference>
<feature type="binding site" evidence="4">
    <location>
        <position position="280"/>
    </location>
    <ligand>
        <name>pyridoxal 5'-phosphate</name>
        <dbReference type="ChEBI" id="CHEBI:597326"/>
    </ligand>
</feature>
<comment type="similarity">
    <text evidence="4 6">Belongs to the kynureninase family.</text>
</comment>
<evidence type="ECO:0000313" key="7">
    <source>
        <dbReference type="EMBL" id="WED64636.1"/>
    </source>
</evidence>
<comment type="subunit">
    <text evidence="4 6">Homodimer.</text>
</comment>
<evidence type="ECO:0000256" key="6">
    <source>
        <dbReference type="PIRNR" id="PIRNR038800"/>
    </source>
</evidence>
<accession>A0AAE9ZUS5</accession>
<dbReference type="KEGG" id="slom:PXH66_20020"/>
<dbReference type="Gene3D" id="3.90.1150.10">
    <property type="entry name" value="Aspartate Aminotransferase, domain 1"/>
    <property type="match status" value="1"/>
</dbReference>
<dbReference type="Proteomes" id="UP001218638">
    <property type="component" value="Chromosome"/>
</dbReference>
<comment type="cofactor">
    <cofactor evidence="4 6">
        <name>pyridoxal 5'-phosphate</name>
        <dbReference type="ChEBI" id="CHEBI:597326"/>
    </cofactor>
</comment>
<name>A0AAE9ZUS5_9BACT</name>
<feature type="binding site" evidence="4">
    <location>
        <position position="252"/>
    </location>
    <ligand>
        <name>pyridoxal 5'-phosphate</name>
        <dbReference type="ChEBI" id="CHEBI:597326"/>
    </ligand>
</feature>
<keyword evidence="2 4" id="KW-0378">Hydrolase</keyword>
<comment type="caution">
    <text evidence="4">Lacks conserved residue(s) required for the propagation of feature annotation.</text>
</comment>
<comment type="pathway">
    <text evidence="4 6">Amino-acid degradation; L-kynurenine degradation; L-alanine and anthranilate from L-kynurenine: step 1/1.</text>
</comment>
<dbReference type="GO" id="GO:0043420">
    <property type="term" value="P:anthranilate metabolic process"/>
    <property type="evidence" value="ECO:0007669"/>
    <property type="project" value="TreeGrafter"/>
</dbReference>
<dbReference type="InterPro" id="IPR015421">
    <property type="entry name" value="PyrdxlP-dep_Trfase_major"/>
</dbReference>
<dbReference type="InterPro" id="IPR015424">
    <property type="entry name" value="PyrdxlP-dep_Trfase"/>
</dbReference>
<reference evidence="7" key="1">
    <citation type="submission" date="2023-03" db="EMBL/GenBank/DDBJ databases">
        <title>Lomoglobus Profundus gen. nov., sp. nov., a novel member of the phylum Verrucomicrobia, isolated from deep-marine sediment of South China Sea.</title>
        <authorList>
            <person name="Ahmad T."/>
            <person name="Ishaq S.E."/>
            <person name="Wang F."/>
        </authorList>
    </citation>
    <scope>NUCLEOTIDE SEQUENCE</scope>
    <source>
        <strain evidence="7">LMO-M01</strain>
    </source>
</reference>
<dbReference type="GO" id="GO:0019441">
    <property type="term" value="P:L-tryptophan catabolic process to kynurenine"/>
    <property type="evidence" value="ECO:0007669"/>
    <property type="project" value="TreeGrafter"/>
</dbReference>
<evidence type="ECO:0000256" key="4">
    <source>
        <dbReference type="HAMAP-Rule" id="MF_01970"/>
    </source>
</evidence>
<evidence type="ECO:0000256" key="3">
    <source>
        <dbReference type="ARBA" id="ARBA00022898"/>
    </source>
</evidence>
<comment type="catalytic activity">
    <reaction evidence="4 6">
        <text>L-kynurenine + H2O = anthranilate + L-alanine + H(+)</text>
        <dbReference type="Rhea" id="RHEA:16813"/>
        <dbReference type="ChEBI" id="CHEBI:15377"/>
        <dbReference type="ChEBI" id="CHEBI:15378"/>
        <dbReference type="ChEBI" id="CHEBI:16567"/>
        <dbReference type="ChEBI" id="CHEBI:57959"/>
        <dbReference type="ChEBI" id="CHEBI:57972"/>
        <dbReference type="EC" id="3.7.1.3"/>
    </reaction>
</comment>
<evidence type="ECO:0000256" key="1">
    <source>
        <dbReference type="ARBA" id="ARBA00022642"/>
    </source>
</evidence>
<dbReference type="EC" id="3.7.1.3" evidence="4 5"/>
<dbReference type="InterPro" id="IPR015422">
    <property type="entry name" value="PyrdxlP-dep_Trfase_small"/>
</dbReference>
<evidence type="ECO:0000313" key="8">
    <source>
        <dbReference type="Proteomes" id="UP001218638"/>
    </source>
</evidence>
<dbReference type="HAMAP" id="MF_01970">
    <property type="entry name" value="Kynureninase"/>
    <property type="match status" value="1"/>
</dbReference>
<dbReference type="GO" id="GO:0005737">
    <property type="term" value="C:cytoplasm"/>
    <property type="evidence" value="ECO:0007669"/>
    <property type="project" value="UniProtKB-UniRule"/>
</dbReference>